<evidence type="ECO:0000313" key="3">
    <source>
        <dbReference type="EMBL" id="RGB92840.1"/>
    </source>
</evidence>
<gene>
    <name evidence="3" type="ORF">DWZ46_04030</name>
</gene>
<accession>A0A3E2U9P0</accession>
<dbReference type="Proteomes" id="UP000260991">
    <property type="component" value="Unassembled WGS sequence"/>
</dbReference>
<keyword evidence="2" id="KW-1133">Transmembrane helix</keyword>
<organism evidence="3 4">
    <name type="scientific">Faecalibacterium prausnitzii</name>
    <dbReference type="NCBI Taxonomy" id="853"/>
    <lineage>
        <taxon>Bacteria</taxon>
        <taxon>Bacillati</taxon>
        <taxon>Bacillota</taxon>
        <taxon>Clostridia</taxon>
        <taxon>Eubacteriales</taxon>
        <taxon>Oscillospiraceae</taxon>
        <taxon>Faecalibacterium</taxon>
    </lineage>
</organism>
<dbReference type="SUPFAM" id="SSF52540">
    <property type="entry name" value="P-loop containing nucleoside triphosphate hydrolases"/>
    <property type="match status" value="1"/>
</dbReference>
<dbReference type="EMBL" id="QVER01000003">
    <property type="protein sequence ID" value="RGB92840.1"/>
    <property type="molecule type" value="Genomic_DNA"/>
</dbReference>
<keyword evidence="2" id="KW-0812">Transmembrane</keyword>
<name>A0A3E2U9P0_9FIRM</name>
<evidence type="ECO:0000256" key="1">
    <source>
        <dbReference type="SAM" id="Coils"/>
    </source>
</evidence>
<sequence length="754" mass="84715">MSNEKKNLISLSELDQLTHRCLTIMSLMDRLAGHVQNGAPEDDDPGKDNDMQHAARMARELMGSVRKIKLASLMYERTLICVSGMQGAGKTTLMKHFYGLDDDCLNISLERGEEIPVFITEKEDMTADKKPELYAIQIMKDANGEYHQQELEMSPEEFREASKGTNAATLYLELRVPYKHTENEKTSFVLLPGFEARKSYRETLVDFAISSSDAAIFAFDGRLLSQQDNYRHLKELAEKFGAHIIYAITRSDSAVDGNAAVRETFMREMKIENENQVVCTGAYAEPEINEEWIQQLHNAIILYGCKSMRSQENNIDYLKDEIDVIRGKLSEIEEILETTDDGDIVSHANDKFLRQFDEALANQVKQYQTKLKEEYGKGAKKSRDMLSHKFDERNGKLHSLRKAILGVSKADMEAAEQIVKDSLYEHEEGYTCKRVLVPERCRMEALKKSLRTLEDPQNASLPKLLSIDEERHLTDDKQNLEVPKSLYSLLQKPSGKNEPNFVPENVSSRRLMASLVEIGTYYYSMSCYDAMAKDIGAEEYKPCEGQISWERVEQSAKSASDFVLGVGAAAARLHDAGRTSKEAGGEITEEQRKTSEMLYDNYQQSSSVQKFSVGLAGMTGMDLIGDAQLNLIPQIASSFGVSVGVVATVAGGALAAGAAIAIGRDITRIQCDDYGRARVALDTIYDKLEEDAVEDYKAKMAMIRGRLEENLIDTDSSSRKTQQIYNVKKQINAARDLLDELADRCTEKLEENFL</sequence>
<evidence type="ECO:0000256" key="2">
    <source>
        <dbReference type="SAM" id="Phobius"/>
    </source>
</evidence>
<evidence type="ECO:0008006" key="5">
    <source>
        <dbReference type="Google" id="ProtNLM"/>
    </source>
</evidence>
<dbReference type="InterPro" id="IPR027417">
    <property type="entry name" value="P-loop_NTPase"/>
</dbReference>
<protein>
    <recommendedName>
        <fullName evidence="5">Dynamin family protein</fullName>
    </recommendedName>
</protein>
<dbReference type="Gene3D" id="3.40.50.300">
    <property type="entry name" value="P-loop containing nucleotide triphosphate hydrolases"/>
    <property type="match status" value="1"/>
</dbReference>
<reference evidence="3 4" key="1">
    <citation type="submission" date="2018-08" db="EMBL/GenBank/DDBJ databases">
        <title>A genome reference for cultivated species of the human gut microbiota.</title>
        <authorList>
            <person name="Zou Y."/>
            <person name="Xue W."/>
            <person name="Luo G."/>
        </authorList>
    </citation>
    <scope>NUCLEOTIDE SEQUENCE [LARGE SCALE GENOMIC DNA]</scope>
    <source>
        <strain evidence="3 4">AF32-8AC</strain>
    </source>
</reference>
<dbReference type="RefSeq" id="WP_158402543.1">
    <property type="nucleotide sequence ID" value="NZ_QVER01000003.1"/>
</dbReference>
<feature type="coiled-coil region" evidence="1">
    <location>
        <begin position="724"/>
        <end position="751"/>
    </location>
</feature>
<keyword evidence="1" id="KW-0175">Coiled coil</keyword>
<feature type="transmembrane region" description="Helical" evidence="2">
    <location>
        <begin position="639"/>
        <end position="662"/>
    </location>
</feature>
<keyword evidence="2" id="KW-0472">Membrane</keyword>
<dbReference type="AlphaFoldDB" id="A0A3E2U9P0"/>
<evidence type="ECO:0000313" key="4">
    <source>
        <dbReference type="Proteomes" id="UP000260991"/>
    </source>
</evidence>
<comment type="caution">
    <text evidence="3">The sequence shown here is derived from an EMBL/GenBank/DDBJ whole genome shotgun (WGS) entry which is preliminary data.</text>
</comment>
<proteinExistence type="predicted"/>